<protein>
    <submittedName>
        <fullName evidence="2">FkbM family methyltransferase</fullName>
    </submittedName>
</protein>
<dbReference type="Pfam" id="PF05050">
    <property type="entry name" value="Methyltransf_21"/>
    <property type="match status" value="1"/>
</dbReference>
<evidence type="ECO:0000259" key="1">
    <source>
        <dbReference type="Pfam" id="PF05050"/>
    </source>
</evidence>
<proteinExistence type="predicted"/>
<comment type="caution">
    <text evidence="2">The sequence shown here is derived from an EMBL/GenBank/DDBJ whole genome shotgun (WGS) entry which is preliminary data.</text>
</comment>
<dbReference type="SUPFAM" id="SSF53335">
    <property type="entry name" value="S-adenosyl-L-methionine-dependent methyltransferases"/>
    <property type="match status" value="1"/>
</dbReference>
<gene>
    <name evidence="2" type="ORF">CLV43_111309</name>
</gene>
<dbReference type="EMBL" id="PVTF01000011">
    <property type="protein sequence ID" value="PRY36937.1"/>
    <property type="molecule type" value="Genomic_DNA"/>
</dbReference>
<organism evidence="2 3">
    <name type="scientific">Umezawaea tangerina</name>
    <dbReference type="NCBI Taxonomy" id="84725"/>
    <lineage>
        <taxon>Bacteria</taxon>
        <taxon>Bacillati</taxon>
        <taxon>Actinomycetota</taxon>
        <taxon>Actinomycetes</taxon>
        <taxon>Pseudonocardiales</taxon>
        <taxon>Pseudonocardiaceae</taxon>
        <taxon>Umezawaea</taxon>
    </lineage>
</organism>
<dbReference type="GO" id="GO:0008168">
    <property type="term" value="F:methyltransferase activity"/>
    <property type="evidence" value="ECO:0007669"/>
    <property type="project" value="UniProtKB-KW"/>
</dbReference>
<reference evidence="2 3" key="1">
    <citation type="submission" date="2018-03" db="EMBL/GenBank/DDBJ databases">
        <title>Genomic Encyclopedia of Archaeal and Bacterial Type Strains, Phase II (KMG-II): from individual species to whole genera.</title>
        <authorList>
            <person name="Goeker M."/>
        </authorList>
    </citation>
    <scope>NUCLEOTIDE SEQUENCE [LARGE SCALE GENOMIC DNA]</scope>
    <source>
        <strain evidence="2 3">DSM 44720</strain>
    </source>
</reference>
<keyword evidence="2" id="KW-0489">Methyltransferase</keyword>
<dbReference type="Gene3D" id="3.40.50.150">
    <property type="entry name" value="Vaccinia Virus protein VP39"/>
    <property type="match status" value="1"/>
</dbReference>
<keyword evidence="3" id="KW-1185">Reference proteome</keyword>
<sequence length="254" mass="28200">MGKLSLVRLDSAVECYTVADADAEDDARFLYGEIFERGDYLKHGVVLPPDAFVVDAGANIGLFCLFVKTTAPGATVVAVEPMADTREVLRRNIELHGLTDCHVHACGLGEREEVATFHHFPGLPANSTRYPDEKSSLLELMRGDRGVEVTEHTMRSRTELVAVRPLSDLLREWRHVERIDLVKVDVEGAELEVLKGIEEADWARIAQLVVEVQQVGSRLAEVVGLLEAKGYTAVVERPSMIDPSLDLHMVYARR</sequence>
<dbReference type="NCBIfam" id="TIGR01444">
    <property type="entry name" value="fkbM_fam"/>
    <property type="match status" value="1"/>
</dbReference>
<feature type="domain" description="Methyltransferase FkbM" evidence="1">
    <location>
        <begin position="55"/>
        <end position="231"/>
    </location>
</feature>
<dbReference type="InterPro" id="IPR029063">
    <property type="entry name" value="SAM-dependent_MTases_sf"/>
</dbReference>
<dbReference type="InterPro" id="IPR052514">
    <property type="entry name" value="SAM-dependent_MTase"/>
</dbReference>
<dbReference type="AlphaFoldDB" id="A0A2T0SU43"/>
<dbReference type="RefSeq" id="WP_146175000.1">
    <property type="nucleotide sequence ID" value="NZ_PVTF01000011.1"/>
</dbReference>
<dbReference type="InterPro" id="IPR006342">
    <property type="entry name" value="FkbM_mtfrase"/>
</dbReference>
<evidence type="ECO:0000313" key="2">
    <source>
        <dbReference type="EMBL" id="PRY36937.1"/>
    </source>
</evidence>
<dbReference type="Proteomes" id="UP000239494">
    <property type="component" value="Unassembled WGS sequence"/>
</dbReference>
<dbReference type="OrthoDB" id="424472at2"/>
<evidence type="ECO:0000313" key="3">
    <source>
        <dbReference type="Proteomes" id="UP000239494"/>
    </source>
</evidence>
<accession>A0A2T0SU43</accession>
<dbReference type="PANTHER" id="PTHR34203">
    <property type="entry name" value="METHYLTRANSFERASE, FKBM FAMILY PROTEIN"/>
    <property type="match status" value="1"/>
</dbReference>
<dbReference type="PANTHER" id="PTHR34203:SF13">
    <property type="entry name" value="EXPRESSED PROTEIN"/>
    <property type="match status" value="1"/>
</dbReference>
<name>A0A2T0SU43_9PSEU</name>
<dbReference type="GO" id="GO:0032259">
    <property type="term" value="P:methylation"/>
    <property type="evidence" value="ECO:0007669"/>
    <property type="project" value="UniProtKB-KW"/>
</dbReference>
<keyword evidence="2" id="KW-0808">Transferase</keyword>